<comment type="catalytic activity">
    <reaction evidence="1">
        <text>allantoate + H2O = (S)-ureidoglycolate + urea</text>
        <dbReference type="Rhea" id="RHEA:11016"/>
        <dbReference type="ChEBI" id="CHEBI:15377"/>
        <dbReference type="ChEBI" id="CHEBI:16199"/>
        <dbReference type="ChEBI" id="CHEBI:17536"/>
        <dbReference type="ChEBI" id="CHEBI:57296"/>
        <dbReference type="EC" id="3.5.3.4"/>
    </reaction>
</comment>
<proteinExistence type="inferred from homology"/>
<feature type="domain" description="Allantoicase" evidence="8">
    <location>
        <begin position="223"/>
        <end position="364"/>
    </location>
</feature>
<evidence type="ECO:0000256" key="7">
    <source>
        <dbReference type="ARBA" id="ARBA00060607"/>
    </source>
</evidence>
<dbReference type="PANTHER" id="PTHR12045:SF3">
    <property type="entry name" value="INACTIVE ALLANTOICASE-RELATED"/>
    <property type="match status" value="1"/>
</dbReference>
<protein>
    <recommendedName>
        <fullName evidence="3">allantoicase</fullName>
        <ecNumber evidence="3">3.5.3.4</ecNumber>
    </recommendedName>
</protein>
<dbReference type="AlphaFoldDB" id="A0A9P9DAB5"/>
<dbReference type="OrthoDB" id="10266039at2759"/>
<dbReference type="NCBIfam" id="TIGR02961">
    <property type="entry name" value="allantoicase"/>
    <property type="match status" value="1"/>
</dbReference>
<dbReference type="EC" id="3.5.3.4" evidence="3"/>
<dbReference type="FunFam" id="2.60.120.260:FF:000059">
    <property type="entry name" value="Probable allantoicase"/>
    <property type="match status" value="1"/>
</dbReference>
<evidence type="ECO:0000256" key="3">
    <source>
        <dbReference type="ARBA" id="ARBA00012170"/>
    </source>
</evidence>
<dbReference type="Proteomes" id="UP000700596">
    <property type="component" value="Unassembled WGS sequence"/>
</dbReference>
<dbReference type="InterPro" id="IPR015908">
    <property type="entry name" value="Allantoicase_dom"/>
</dbReference>
<dbReference type="InterPro" id="IPR005164">
    <property type="entry name" value="Allantoicase"/>
</dbReference>
<evidence type="ECO:0000256" key="1">
    <source>
        <dbReference type="ARBA" id="ARBA00001314"/>
    </source>
</evidence>
<evidence type="ECO:0000313" key="10">
    <source>
        <dbReference type="Proteomes" id="UP000700596"/>
    </source>
</evidence>
<dbReference type="GO" id="GO:0004037">
    <property type="term" value="F:allantoicase activity"/>
    <property type="evidence" value="ECO:0007669"/>
    <property type="project" value="UniProtKB-EC"/>
</dbReference>
<evidence type="ECO:0000256" key="4">
    <source>
        <dbReference type="ARBA" id="ARBA00022631"/>
    </source>
</evidence>
<comment type="caution">
    <text evidence="9">The sequence shown here is derived from an EMBL/GenBank/DDBJ whole genome shotgun (WGS) entry which is preliminary data.</text>
</comment>
<evidence type="ECO:0000259" key="8">
    <source>
        <dbReference type="Pfam" id="PF03561"/>
    </source>
</evidence>
<dbReference type="Pfam" id="PF03561">
    <property type="entry name" value="Allantoicase"/>
    <property type="match status" value="2"/>
</dbReference>
<evidence type="ECO:0000256" key="2">
    <source>
        <dbReference type="ARBA" id="ARBA00009242"/>
    </source>
</evidence>
<dbReference type="InterPro" id="IPR008979">
    <property type="entry name" value="Galactose-bd-like_sf"/>
</dbReference>
<dbReference type="EMBL" id="JAGMWT010000016">
    <property type="protein sequence ID" value="KAH7115196.1"/>
    <property type="molecule type" value="Genomic_DNA"/>
</dbReference>
<reference evidence="9" key="1">
    <citation type="journal article" date="2021" name="Nat. Commun.">
        <title>Genetic determinants of endophytism in the Arabidopsis root mycobiome.</title>
        <authorList>
            <person name="Mesny F."/>
            <person name="Miyauchi S."/>
            <person name="Thiergart T."/>
            <person name="Pickel B."/>
            <person name="Atanasova L."/>
            <person name="Karlsson M."/>
            <person name="Huettel B."/>
            <person name="Barry K.W."/>
            <person name="Haridas S."/>
            <person name="Chen C."/>
            <person name="Bauer D."/>
            <person name="Andreopoulos W."/>
            <person name="Pangilinan J."/>
            <person name="LaButti K."/>
            <person name="Riley R."/>
            <person name="Lipzen A."/>
            <person name="Clum A."/>
            <person name="Drula E."/>
            <person name="Henrissat B."/>
            <person name="Kohler A."/>
            <person name="Grigoriev I.V."/>
            <person name="Martin F.M."/>
            <person name="Hacquard S."/>
        </authorList>
    </citation>
    <scope>NUCLEOTIDE SEQUENCE</scope>
    <source>
        <strain evidence="9">MPI-CAGE-CH-0243</strain>
    </source>
</reference>
<comment type="pathway">
    <text evidence="7">Nitrogen metabolism; (S)-allantoin degradation; (S)-ureidoglycolate from allantoate (aminidohydrolase route): step 1/1.</text>
</comment>
<dbReference type="SUPFAM" id="SSF49785">
    <property type="entry name" value="Galactose-binding domain-like"/>
    <property type="match status" value="2"/>
</dbReference>
<evidence type="ECO:0000256" key="6">
    <source>
        <dbReference type="ARBA" id="ARBA00056910"/>
    </source>
</evidence>
<gene>
    <name evidence="9" type="ORF">B0J11DRAFT_126577</name>
</gene>
<keyword evidence="10" id="KW-1185">Reference proteome</keyword>
<sequence length="365" mass="40063">MEIRTLSPEEVQETATASSSSLARAIPVDEIDSKVKTQYTDLISAPLGSSILSFSDEWFASASNLLTPTPPIRKAGVFTHAGAWYDGWETRRHNTEPADWVVIRLGVSSGKVAGVEIDTAFFNGNHAPEIAVEGAFISGTEQEEAVKKADFTGWETILDKQECGPSQRHGWLLNKLTEKAYTHVRLLMYPDGGIARFRLYGVAVPVFPQSADAVFELSATVMGGVATSCSDQHFGTIHNLLLPGRGKDMGDGWETKRTRGPHVDWTIVKLGSKGEIDHIVIDTAHFRGNFPQKVQVFAGQFESDPKSDDAAWVEVLEPQKSGPDKEHEYGADILKEVRGKTYTHAKLVIIPDGGVKRFRVFGKRA</sequence>
<evidence type="ECO:0000256" key="5">
    <source>
        <dbReference type="ARBA" id="ARBA00022801"/>
    </source>
</evidence>
<name>A0A9P9DAB5_9PLEO</name>
<keyword evidence="4" id="KW-0659">Purine metabolism</keyword>
<dbReference type="HAMAP" id="MF_00813">
    <property type="entry name" value="Allantoicase"/>
    <property type="match status" value="1"/>
</dbReference>
<dbReference type="GO" id="GO:0000256">
    <property type="term" value="P:allantoin catabolic process"/>
    <property type="evidence" value="ECO:0007669"/>
    <property type="project" value="InterPro"/>
</dbReference>
<dbReference type="FunFam" id="2.60.120.260:FF:000078">
    <property type="entry name" value="DAL2p Allantoicase"/>
    <property type="match status" value="1"/>
</dbReference>
<dbReference type="Gene3D" id="2.60.120.260">
    <property type="entry name" value="Galactose-binding domain-like"/>
    <property type="match status" value="2"/>
</dbReference>
<evidence type="ECO:0000313" key="9">
    <source>
        <dbReference type="EMBL" id="KAH7115196.1"/>
    </source>
</evidence>
<dbReference type="PIRSF" id="PIRSF016516">
    <property type="entry name" value="Allantoicase"/>
    <property type="match status" value="1"/>
</dbReference>
<organism evidence="9 10">
    <name type="scientific">Dendryphion nanum</name>
    <dbReference type="NCBI Taxonomy" id="256645"/>
    <lineage>
        <taxon>Eukaryota</taxon>
        <taxon>Fungi</taxon>
        <taxon>Dikarya</taxon>
        <taxon>Ascomycota</taxon>
        <taxon>Pezizomycotina</taxon>
        <taxon>Dothideomycetes</taxon>
        <taxon>Pleosporomycetidae</taxon>
        <taxon>Pleosporales</taxon>
        <taxon>Torulaceae</taxon>
        <taxon>Dendryphion</taxon>
    </lineage>
</organism>
<comment type="function">
    <text evidence="6">Utilization of purines as secondary nitrogen sources, when primary sources are limiting.</text>
</comment>
<accession>A0A9P9DAB5</accession>
<comment type="similarity">
    <text evidence="2">Belongs to the allantoicase family.</text>
</comment>
<keyword evidence="5" id="KW-0378">Hydrolase</keyword>
<feature type="domain" description="Allantoicase" evidence="8">
    <location>
        <begin position="48"/>
        <end position="202"/>
    </location>
</feature>
<dbReference type="PANTHER" id="PTHR12045">
    <property type="entry name" value="ALLANTOICASE"/>
    <property type="match status" value="1"/>
</dbReference>
<dbReference type="GO" id="GO:0006144">
    <property type="term" value="P:purine nucleobase metabolic process"/>
    <property type="evidence" value="ECO:0007669"/>
    <property type="project" value="UniProtKB-KW"/>
</dbReference>